<sequence length="291" mass="33293">MGSEIKFFVGQTFGSKEEMRGICKEYAIREGVTLGRIKNDLIRQTYICKSDGYPWRAHGSRTIDKKSFILKTLVDKHDCHRVYNNSEAKVKWIASRVESLVKSNPTVSAKLLSDLLLERYNIAVDMKKLYNVKQRVMSQLRTYHNNCFRLFLSFQAQKQGFLEGCRPFIGLDGCHLKGPCGGVLLSAVALDANSGIFPLVVCICFVQGTNMPTLDLPTQDQYVRCDHVTNNMTEAFNKMLGTHRAQTYSQLLEFIRRIVMRKLQQRSEECDAWKDVLPPRVNVRIVKQVDS</sequence>
<comment type="caution">
    <text evidence="2">The sequence shown here is derived from an EMBL/GenBank/DDBJ whole genome shotgun (WGS) entry which is preliminary data.</text>
</comment>
<proteinExistence type="predicted"/>
<dbReference type="PANTHER" id="PTHR31973:SF187">
    <property type="entry name" value="MUTATOR TRANSPOSASE MUDRA PROTEIN"/>
    <property type="match status" value="1"/>
</dbReference>
<keyword evidence="3" id="KW-1185">Reference proteome</keyword>
<name>A0A5C7ICF9_9ROSI</name>
<dbReference type="AlphaFoldDB" id="A0A5C7ICF9"/>
<protein>
    <recommendedName>
        <fullName evidence="1">Transposase MuDR plant domain-containing protein</fullName>
    </recommendedName>
</protein>
<evidence type="ECO:0000259" key="1">
    <source>
        <dbReference type="Pfam" id="PF03108"/>
    </source>
</evidence>
<dbReference type="PANTHER" id="PTHR31973">
    <property type="entry name" value="POLYPROTEIN, PUTATIVE-RELATED"/>
    <property type="match status" value="1"/>
</dbReference>
<dbReference type="EMBL" id="VAHF01000003">
    <property type="protein sequence ID" value="TXG66492.1"/>
    <property type="molecule type" value="Genomic_DNA"/>
</dbReference>
<evidence type="ECO:0000313" key="3">
    <source>
        <dbReference type="Proteomes" id="UP000323000"/>
    </source>
</evidence>
<dbReference type="InterPro" id="IPR004332">
    <property type="entry name" value="Transposase_MuDR"/>
</dbReference>
<reference evidence="3" key="1">
    <citation type="journal article" date="2019" name="Gigascience">
        <title>De novo genome assembly of the endangered Acer yangbiense, a plant species with extremely small populations endemic to Yunnan Province, China.</title>
        <authorList>
            <person name="Yang J."/>
            <person name="Wariss H.M."/>
            <person name="Tao L."/>
            <person name="Zhang R."/>
            <person name="Yun Q."/>
            <person name="Hollingsworth P."/>
            <person name="Dao Z."/>
            <person name="Luo G."/>
            <person name="Guo H."/>
            <person name="Ma Y."/>
            <person name="Sun W."/>
        </authorList>
    </citation>
    <scope>NUCLEOTIDE SEQUENCE [LARGE SCALE GENOMIC DNA]</scope>
    <source>
        <strain evidence="3">cv. Malutang</strain>
    </source>
</reference>
<evidence type="ECO:0000313" key="2">
    <source>
        <dbReference type="EMBL" id="TXG66492.1"/>
    </source>
</evidence>
<feature type="domain" description="Transposase MuDR plant" evidence="1">
    <location>
        <begin position="4"/>
        <end position="68"/>
    </location>
</feature>
<gene>
    <name evidence="2" type="ORF">EZV62_007767</name>
</gene>
<accession>A0A5C7ICF9</accession>
<dbReference type="OrthoDB" id="683469at2759"/>
<organism evidence="2 3">
    <name type="scientific">Acer yangbiense</name>
    <dbReference type="NCBI Taxonomy" id="1000413"/>
    <lineage>
        <taxon>Eukaryota</taxon>
        <taxon>Viridiplantae</taxon>
        <taxon>Streptophyta</taxon>
        <taxon>Embryophyta</taxon>
        <taxon>Tracheophyta</taxon>
        <taxon>Spermatophyta</taxon>
        <taxon>Magnoliopsida</taxon>
        <taxon>eudicotyledons</taxon>
        <taxon>Gunneridae</taxon>
        <taxon>Pentapetalae</taxon>
        <taxon>rosids</taxon>
        <taxon>malvids</taxon>
        <taxon>Sapindales</taxon>
        <taxon>Sapindaceae</taxon>
        <taxon>Hippocastanoideae</taxon>
        <taxon>Acereae</taxon>
        <taxon>Acer</taxon>
    </lineage>
</organism>
<dbReference type="Proteomes" id="UP000323000">
    <property type="component" value="Chromosome 3"/>
</dbReference>
<dbReference type="Pfam" id="PF03108">
    <property type="entry name" value="DBD_Tnp_Mut"/>
    <property type="match status" value="1"/>
</dbReference>